<dbReference type="PANTHER" id="PTHR47660">
    <property type="entry name" value="TRANSCRIPTION FACTOR WITH C2H2 AND ZN(2)-CYS(6) DNA BINDING DOMAIN (EUROFUNG)-RELATED-RELATED"/>
    <property type="match status" value="1"/>
</dbReference>
<dbReference type="Gene3D" id="4.10.240.10">
    <property type="entry name" value="Zn(2)-C6 fungal-type DNA-binding domain"/>
    <property type="match status" value="1"/>
</dbReference>
<dbReference type="Pfam" id="PF00172">
    <property type="entry name" value="Zn_clus"/>
    <property type="match status" value="1"/>
</dbReference>
<comment type="caution">
    <text evidence="7">The sequence shown here is derived from an EMBL/GenBank/DDBJ whole genome shotgun (WGS) entry which is preliminary data.</text>
</comment>
<dbReference type="InterPro" id="IPR001138">
    <property type="entry name" value="Zn2Cys6_DnaBD"/>
</dbReference>
<dbReference type="SUPFAM" id="SSF57701">
    <property type="entry name" value="Zn2/Cys6 DNA-binding domain"/>
    <property type="match status" value="1"/>
</dbReference>
<evidence type="ECO:0000256" key="5">
    <source>
        <dbReference type="ARBA" id="ARBA00023242"/>
    </source>
</evidence>
<evidence type="ECO:0000256" key="2">
    <source>
        <dbReference type="ARBA" id="ARBA00022833"/>
    </source>
</evidence>
<dbReference type="EMBL" id="JAGPNK010000008">
    <property type="protein sequence ID" value="KAH7316608.1"/>
    <property type="molecule type" value="Genomic_DNA"/>
</dbReference>
<keyword evidence="3" id="KW-0805">Transcription regulation</keyword>
<accession>A0A8K0WRI1</accession>
<feature type="domain" description="Zn(2)-C6 fungal-type" evidence="6">
    <location>
        <begin position="106"/>
        <end position="136"/>
    </location>
</feature>
<dbReference type="AlphaFoldDB" id="A0A8K0WRI1"/>
<gene>
    <name evidence="7" type="ORF">B0I35DRAFT_409791</name>
</gene>
<keyword evidence="5" id="KW-0539">Nucleus</keyword>
<keyword evidence="4" id="KW-0804">Transcription</keyword>
<dbReference type="OrthoDB" id="4216928at2759"/>
<dbReference type="GO" id="GO:0000981">
    <property type="term" value="F:DNA-binding transcription factor activity, RNA polymerase II-specific"/>
    <property type="evidence" value="ECO:0007669"/>
    <property type="project" value="InterPro"/>
</dbReference>
<proteinExistence type="predicted"/>
<dbReference type="PROSITE" id="PS50048">
    <property type="entry name" value="ZN2_CY6_FUNGAL_2"/>
    <property type="match status" value="1"/>
</dbReference>
<evidence type="ECO:0000313" key="7">
    <source>
        <dbReference type="EMBL" id="KAH7316608.1"/>
    </source>
</evidence>
<reference evidence="7" key="1">
    <citation type="journal article" date="2021" name="Nat. Commun.">
        <title>Genetic determinants of endophytism in the Arabidopsis root mycobiome.</title>
        <authorList>
            <person name="Mesny F."/>
            <person name="Miyauchi S."/>
            <person name="Thiergart T."/>
            <person name="Pickel B."/>
            <person name="Atanasova L."/>
            <person name="Karlsson M."/>
            <person name="Huettel B."/>
            <person name="Barry K.W."/>
            <person name="Haridas S."/>
            <person name="Chen C."/>
            <person name="Bauer D."/>
            <person name="Andreopoulos W."/>
            <person name="Pangilinan J."/>
            <person name="LaButti K."/>
            <person name="Riley R."/>
            <person name="Lipzen A."/>
            <person name="Clum A."/>
            <person name="Drula E."/>
            <person name="Henrissat B."/>
            <person name="Kohler A."/>
            <person name="Grigoriev I.V."/>
            <person name="Martin F.M."/>
            <person name="Hacquard S."/>
        </authorList>
    </citation>
    <scope>NUCLEOTIDE SEQUENCE</scope>
    <source>
        <strain evidence="7">MPI-CAGE-CH-0235</strain>
    </source>
</reference>
<evidence type="ECO:0000259" key="6">
    <source>
        <dbReference type="PROSITE" id="PS50048"/>
    </source>
</evidence>
<evidence type="ECO:0000313" key="8">
    <source>
        <dbReference type="Proteomes" id="UP000813444"/>
    </source>
</evidence>
<dbReference type="Proteomes" id="UP000813444">
    <property type="component" value="Unassembled WGS sequence"/>
</dbReference>
<dbReference type="GO" id="GO:0008270">
    <property type="term" value="F:zinc ion binding"/>
    <property type="evidence" value="ECO:0007669"/>
    <property type="project" value="InterPro"/>
</dbReference>
<keyword evidence="2" id="KW-0862">Zinc</keyword>
<evidence type="ECO:0000256" key="3">
    <source>
        <dbReference type="ARBA" id="ARBA00023015"/>
    </source>
</evidence>
<sequence length="510" mass="57271">MWKSAYDPVRREVRNSANVWGSAAWGTLDRRAPRGQGSLEAFLYTSSAIPLAPRFSLYSISLVPRRVQAQLRHLGGIPVKLAKVADKRHMSLSARERRNPPPRRKSCSACIKSKRRCDTALPACLRCSQRRIACVYPARTEATQLEQFLSEQYDMPILSQVDAMPLPLIAEKDAAPSAFSFNDAPEAPLDSVAVLLADADPPFIDVAPFLELDASTPMDLIHQTSWLDRRDETRTGIVADIIAQRMRYAMDQLKNAPHMFVSETRAPWCHSQLYSEEMPACIRDVHACCGLYMAKNAVNGTVILRSIESRVQELLATPLPTTEAGLMARVHSLLLYQIIRLFDGDIASRAAAERSMQALEDAALALLPHVQWCTEGPEGELELFPMGPTKRFWQEWLLHESARRTVLMAFFFNQTYRLVSGQRESMVCDGKLGLCHSWTVSAHLWHAETPLEFARAWREHDHYVVTNAQFSLMLKKAEASDVDIFGRIFISCLLGVEEAAGWFESRGGSL</sequence>
<dbReference type="PANTHER" id="PTHR47660:SF3">
    <property type="entry name" value="FINGER DOMAIN PROTEIN, PUTATIVE (AFU_ORTHOLOGUE AFUA_4G03310)-RELATED"/>
    <property type="match status" value="1"/>
</dbReference>
<evidence type="ECO:0000256" key="4">
    <source>
        <dbReference type="ARBA" id="ARBA00023163"/>
    </source>
</evidence>
<protein>
    <recommendedName>
        <fullName evidence="6">Zn(2)-C6 fungal-type domain-containing protein</fullName>
    </recommendedName>
</protein>
<organism evidence="7 8">
    <name type="scientific">Stachybotrys elegans</name>
    <dbReference type="NCBI Taxonomy" id="80388"/>
    <lineage>
        <taxon>Eukaryota</taxon>
        <taxon>Fungi</taxon>
        <taxon>Dikarya</taxon>
        <taxon>Ascomycota</taxon>
        <taxon>Pezizomycotina</taxon>
        <taxon>Sordariomycetes</taxon>
        <taxon>Hypocreomycetidae</taxon>
        <taxon>Hypocreales</taxon>
        <taxon>Stachybotryaceae</taxon>
        <taxon>Stachybotrys</taxon>
    </lineage>
</organism>
<keyword evidence="8" id="KW-1185">Reference proteome</keyword>
<dbReference type="SMART" id="SM00066">
    <property type="entry name" value="GAL4"/>
    <property type="match status" value="1"/>
</dbReference>
<dbReference type="CDD" id="cd00067">
    <property type="entry name" value="GAL4"/>
    <property type="match status" value="1"/>
</dbReference>
<evidence type="ECO:0000256" key="1">
    <source>
        <dbReference type="ARBA" id="ARBA00022723"/>
    </source>
</evidence>
<keyword evidence="1" id="KW-0479">Metal-binding</keyword>
<name>A0A8K0WRI1_9HYPO</name>
<dbReference type="InterPro" id="IPR036864">
    <property type="entry name" value="Zn2-C6_fun-type_DNA-bd_sf"/>
</dbReference>